<dbReference type="RefSeq" id="WP_190467462.1">
    <property type="nucleotide sequence ID" value="NZ_JACJSG010000004.1"/>
</dbReference>
<evidence type="ECO:0000313" key="3">
    <source>
        <dbReference type="Proteomes" id="UP000661112"/>
    </source>
</evidence>
<dbReference type="Proteomes" id="UP000661112">
    <property type="component" value="Unassembled WGS sequence"/>
</dbReference>
<gene>
    <name evidence="2" type="ORF">H6G83_04270</name>
</gene>
<dbReference type="EMBL" id="JACJSG010000004">
    <property type="protein sequence ID" value="MBD2499840.1"/>
    <property type="molecule type" value="Genomic_DNA"/>
</dbReference>
<comment type="caution">
    <text evidence="2">The sequence shown here is derived from an EMBL/GenBank/DDBJ whole genome shotgun (WGS) entry which is preliminary data.</text>
</comment>
<sequence>MPKLPTTFQSLDLTGFEDKNQRHNAITREMVDVACSVLQKNRIGIVVRSVQAALKHIYGLGGSAETVCQLLKEWRSENLAALKSGKGEKDLITAIVEASDDGLLDDSDIPEEYLQAQRQMAIAGYRLAYQKADTSVAGDRIQTLVNENDLLKTQLKDFPQLRMELEFYKAEAERQRIELREAYLNINKQQLADSETFRAQLEGLQNERNDLILKNNELGKQIAEMAEIQGKAVERDGEIAKLNGQLEAREREVMEMREQIQNLQTESGQKLVLESQLTTVQEQLKQANETITLLQVQLQEKSTSELQVDIDVDALVAERDSLELKVKELESQVGKRNKNKQPAGVNG</sequence>
<keyword evidence="3" id="KW-1185">Reference proteome</keyword>
<name>A0ABR8CY37_9NOST</name>
<feature type="coiled-coil region" evidence="1">
    <location>
        <begin position="165"/>
        <end position="339"/>
    </location>
</feature>
<proteinExistence type="predicted"/>
<evidence type="ECO:0000313" key="2">
    <source>
        <dbReference type="EMBL" id="MBD2499840.1"/>
    </source>
</evidence>
<keyword evidence="1" id="KW-0175">Coiled coil</keyword>
<organism evidence="2 3">
    <name type="scientific">Anabaena azotica FACHB-119</name>
    <dbReference type="NCBI Taxonomy" id="947527"/>
    <lineage>
        <taxon>Bacteria</taxon>
        <taxon>Bacillati</taxon>
        <taxon>Cyanobacteriota</taxon>
        <taxon>Cyanophyceae</taxon>
        <taxon>Nostocales</taxon>
        <taxon>Nostocaceae</taxon>
        <taxon>Anabaena</taxon>
        <taxon>Anabaena azotica</taxon>
    </lineage>
</organism>
<accession>A0ABR8CY37</accession>
<protein>
    <submittedName>
        <fullName evidence="2">Uncharacterized protein</fullName>
    </submittedName>
</protein>
<reference evidence="2 3" key="1">
    <citation type="journal article" date="2020" name="ISME J.">
        <title>Comparative genomics reveals insights into cyanobacterial evolution and habitat adaptation.</title>
        <authorList>
            <person name="Chen M.Y."/>
            <person name="Teng W.K."/>
            <person name="Zhao L."/>
            <person name="Hu C.X."/>
            <person name="Zhou Y.K."/>
            <person name="Han B.P."/>
            <person name="Song L.R."/>
            <person name="Shu W.S."/>
        </authorList>
    </citation>
    <scope>NUCLEOTIDE SEQUENCE [LARGE SCALE GENOMIC DNA]</scope>
    <source>
        <strain evidence="2 3">FACHB-119</strain>
    </source>
</reference>
<evidence type="ECO:0000256" key="1">
    <source>
        <dbReference type="SAM" id="Coils"/>
    </source>
</evidence>